<gene>
    <name evidence="1" type="ORF">QO010_003423</name>
</gene>
<dbReference type="SUPFAM" id="SSF54909">
    <property type="entry name" value="Dimeric alpha+beta barrel"/>
    <property type="match status" value="1"/>
</dbReference>
<dbReference type="InterPro" id="IPR021667">
    <property type="entry name" value="HapK"/>
</dbReference>
<dbReference type="Gene3D" id="3.30.70.100">
    <property type="match status" value="1"/>
</dbReference>
<evidence type="ECO:0000313" key="2">
    <source>
        <dbReference type="Proteomes" id="UP001228905"/>
    </source>
</evidence>
<dbReference type="Pfam" id="PF11639">
    <property type="entry name" value="HapK"/>
    <property type="match status" value="1"/>
</dbReference>
<dbReference type="EMBL" id="JAUSVS010000007">
    <property type="protein sequence ID" value="MDQ0465634.1"/>
    <property type="molecule type" value="Genomic_DNA"/>
</dbReference>
<comment type="caution">
    <text evidence="1">The sequence shown here is derived from an EMBL/GenBank/DDBJ whole genome shotgun (WGS) entry which is preliminary data.</text>
</comment>
<dbReference type="Proteomes" id="UP001228905">
    <property type="component" value="Unassembled WGS sequence"/>
</dbReference>
<keyword evidence="2" id="KW-1185">Reference proteome</keyword>
<evidence type="ECO:0008006" key="3">
    <source>
        <dbReference type="Google" id="ProtNLM"/>
    </source>
</evidence>
<dbReference type="RefSeq" id="WP_307351123.1">
    <property type="nucleotide sequence ID" value="NZ_JAUSVS010000007.1"/>
</dbReference>
<reference evidence="1 2" key="1">
    <citation type="submission" date="2023-07" db="EMBL/GenBank/DDBJ databases">
        <title>Genomic Encyclopedia of Type Strains, Phase IV (KMG-IV): sequencing the most valuable type-strain genomes for metagenomic binning, comparative biology and taxonomic classification.</title>
        <authorList>
            <person name="Goeker M."/>
        </authorList>
    </citation>
    <scope>NUCLEOTIDE SEQUENCE [LARGE SCALE GENOMIC DNA]</scope>
    <source>
        <strain evidence="1 2">DSM 18695</strain>
    </source>
</reference>
<dbReference type="InterPro" id="IPR011008">
    <property type="entry name" value="Dimeric_a/b-barrel"/>
</dbReference>
<accession>A0ABU0IUG3</accession>
<protein>
    <recommendedName>
        <fullName evidence="3">REDY-like protein HapK</fullName>
    </recommendedName>
</protein>
<evidence type="ECO:0000313" key="1">
    <source>
        <dbReference type="EMBL" id="MDQ0465634.1"/>
    </source>
</evidence>
<sequence length="105" mass="11565">MSKIILTYKLKAGVAPADFETWITTRDYPTMRGLTRVASFVTHRTTGMLLDPDGKPPIDYVEMFDIPDLAGFMGEDFGGETVQAILGEFMGFAEDPQIMVAEAVV</sequence>
<proteinExistence type="predicted"/>
<organism evidence="1 2">
    <name type="scientific">Caulobacter ginsengisoli</name>
    <dbReference type="NCBI Taxonomy" id="400775"/>
    <lineage>
        <taxon>Bacteria</taxon>
        <taxon>Pseudomonadati</taxon>
        <taxon>Pseudomonadota</taxon>
        <taxon>Alphaproteobacteria</taxon>
        <taxon>Caulobacterales</taxon>
        <taxon>Caulobacteraceae</taxon>
        <taxon>Caulobacter</taxon>
    </lineage>
</organism>
<name>A0ABU0IUG3_9CAUL</name>